<dbReference type="SUPFAM" id="SSF55729">
    <property type="entry name" value="Acyl-CoA N-acyltransferases (Nat)"/>
    <property type="match status" value="1"/>
</dbReference>
<evidence type="ECO:0000313" key="3">
    <source>
        <dbReference type="Proteomes" id="UP000005953"/>
    </source>
</evidence>
<dbReference type="HOGENOM" id="CLU_952724_0_0_6"/>
<dbReference type="SUPFAM" id="SSF81301">
    <property type="entry name" value="Nucleotidyltransferase"/>
    <property type="match status" value="1"/>
</dbReference>
<dbReference type="InterPro" id="IPR043519">
    <property type="entry name" value="NT_sf"/>
</dbReference>
<dbReference type="Proteomes" id="UP000005953">
    <property type="component" value="Unassembled WGS sequence"/>
</dbReference>
<dbReference type="PANTHER" id="PTHR43451:SF1">
    <property type="entry name" value="ACETYLTRANSFERASE"/>
    <property type="match status" value="1"/>
</dbReference>
<dbReference type="RefSeq" id="WP_008048520.1">
    <property type="nucleotide sequence ID" value="NZ_CH724155.1"/>
</dbReference>
<dbReference type="STRING" id="314283.MED297_06279"/>
<reference evidence="2 3" key="1">
    <citation type="submission" date="2006-02" db="EMBL/GenBank/DDBJ databases">
        <authorList>
            <person name="Pinhassi J."/>
            <person name="Pedros-Alio C."/>
            <person name="Ferriera S."/>
            <person name="Johnson J."/>
            <person name="Kravitz S."/>
            <person name="Halpern A."/>
            <person name="Remington K."/>
            <person name="Beeson K."/>
            <person name="Tran B."/>
            <person name="Rogers Y.-H."/>
            <person name="Friedman R."/>
            <person name="Venter J.C."/>
        </authorList>
    </citation>
    <scope>NUCLEOTIDE SEQUENCE [LARGE SCALE GENOMIC DNA]</scope>
    <source>
        <strain evidence="2 3">MED297</strain>
    </source>
</reference>
<keyword evidence="2" id="KW-0808">Transferase</keyword>
<dbReference type="PROSITE" id="PS51186">
    <property type="entry name" value="GNAT"/>
    <property type="match status" value="1"/>
</dbReference>
<comment type="caution">
    <text evidence="2">The sequence shown here is derived from an EMBL/GenBank/DDBJ whole genome shotgun (WGS) entry which is preliminary data.</text>
</comment>
<dbReference type="CDD" id="cd04301">
    <property type="entry name" value="NAT_SF"/>
    <property type="match status" value="1"/>
</dbReference>
<keyword evidence="3" id="KW-1185">Reference proteome</keyword>
<dbReference type="Pfam" id="PF13673">
    <property type="entry name" value="Acetyltransf_10"/>
    <property type="match status" value="1"/>
</dbReference>
<gene>
    <name evidence="2" type="ORF">MED297_06279</name>
</gene>
<organism evidence="2 3">
    <name type="scientific">Reinekea blandensis MED297</name>
    <dbReference type="NCBI Taxonomy" id="314283"/>
    <lineage>
        <taxon>Bacteria</taxon>
        <taxon>Pseudomonadati</taxon>
        <taxon>Pseudomonadota</taxon>
        <taxon>Gammaproteobacteria</taxon>
        <taxon>Oceanospirillales</taxon>
        <taxon>Saccharospirillaceae</taxon>
        <taxon>Reinekea</taxon>
    </lineage>
</organism>
<feature type="domain" description="N-acetyltransferase" evidence="1">
    <location>
        <begin position="138"/>
        <end position="292"/>
    </location>
</feature>
<dbReference type="InterPro" id="IPR052564">
    <property type="entry name" value="N-acetyltrans/Recomb-assoc"/>
</dbReference>
<dbReference type="PANTHER" id="PTHR43451">
    <property type="entry name" value="ACETYLTRANSFERASE (GNAT) FAMILY PROTEIN"/>
    <property type="match status" value="1"/>
</dbReference>
<dbReference type="Gene3D" id="3.30.460.10">
    <property type="entry name" value="Beta Polymerase, domain 2"/>
    <property type="match status" value="1"/>
</dbReference>
<proteinExistence type="predicted"/>
<sequence length="292" mass="32156">MNYLSFLATLDQWVNANPDISAAAMVGSYVRGLRPTEPDIDIALISQEPTVYIETHTWLQALFSSASNVDVSATHNLVSVRFQLDDLQVELNFGDIGWARFPASASTASVVSAGLTILTDPQGLLSDLQQAVGDNQVIRVRNAEITDAPTLADIFYRSVHAISDTLYSPEQKKAWAPEPNDDTKYRWQQRIVDQKPFVAVLGDQIAGFVTLEPSGLIDLLFVDPACQQKGVARELYEQVLAEANAFGLTQLSVDASDAARPFFEARGFEAKARQTIERRGVTLNNTHMKIDL</sequence>
<evidence type="ECO:0000313" key="2">
    <source>
        <dbReference type="EMBL" id="EAR09934.1"/>
    </source>
</evidence>
<dbReference type="InterPro" id="IPR000182">
    <property type="entry name" value="GNAT_dom"/>
</dbReference>
<dbReference type="Gene3D" id="3.40.630.30">
    <property type="match status" value="1"/>
</dbReference>
<dbReference type="GO" id="GO:0016747">
    <property type="term" value="F:acyltransferase activity, transferring groups other than amino-acyl groups"/>
    <property type="evidence" value="ECO:0007669"/>
    <property type="project" value="InterPro"/>
</dbReference>
<dbReference type="InterPro" id="IPR016181">
    <property type="entry name" value="Acyl_CoA_acyltransferase"/>
</dbReference>
<dbReference type="OrthoDB" id="5355033at2"/>
<evidence type="ECO:0000259" key="1">
    <source>
        <dbReference type="PROSITE" id="PS51186"/>
    </source>
</evidence>
<protein>
    <submittedName>
        <fullName evidence="2">Histone acetyltransferase HPA2/related acetyltransferase</fullName>
    </submittedName>
</protein>
<accession>A4BDJ0</accession>
<name>A4BDJ0_9GAMM</name>
<dbReference type="EMBL" id="AAOE01000007">
    <property type="protein sequence ID" value="EAR09934.1"/>
    <property type="molecule type" value="Genomic_DNA"/>
</dbReference>
<dbReference type="AlphaFoldDB" id="A4BDJ0"/>